<evidence type="ECO:0000313" key="1">
    <source>
        <dbReference type="EMBL" id="CAK1593332.1"/>
    </source>
</evidence>
<dbReference type="Proteomes" id="UP001314205">
    <property type="component" value="Unassembled WGS sequence"/>
</dbReference>
<gene>
    <name evidence="1" type="ORF">PARMNEM_LOCUS13123</name>
</gene>
<dbReference type="SUPFAM" id="SSF53098">
    <property type="entry name" value="Ribonuclease H-like"/>
    <property type="match status" value="1"/>
</dbReference>
<dbReference type="InterPro" id="IPR012337">
    <property type="entry name" value="RNaseH-like_sf"/>
</dbReference>
<sequence length="259" mass="29402">MSLFTSPLFNTPFKAIIYQPNIHLRKGFPEADLKLKEAIGKNWKDWMTMYTDASKNTDDGCTGAAVWIPRCHLKGISVCLAWIPSHSGICENDKADLCAKEATRNDTPLNVTYSHDLLSLARKKLVNTWNEIWKASQILKGKHYAAIQDNIPSRPLFFIFNKANKRATSIVCRLRIGHVCTYVHLAKLRIRDSSLCECGLDEGNTIHIFFNCTKLSSSLYDYLPPDIPRPIDLNSLLIFTNTSFVYILCDFINSNNIKL</sequence>
<accession>A0AAV1LGZ8</accession>
<keyword evidence="2" id="KW-1185">Reference proteome</keyword>
<dbReference type="AlphaFoldDB" id="A0AAV1LGZ8"/>
<evidence type="ECO:0008006" key="3">
    <source>
        <dbReference type="Google" id="ProtNLM"/>
    </source>
</evidence>
<protein>
    <recommendedName>
        <fullName evidence="3">RNase H type-1 domain-containing protein</fullName>
    </recommendedName>
</protein>
<organism evidence="1 2">
    <name type="scientific">Parnassius mnemosyne</name>
    <name type="common">clouded apollo</name>
    <dbReference type="NCBI Taxonomy" id="213953"/>
    <lineage>
        <taxon>Eukaryota</taxon>
        <taxon>Metazoa</taxon>
        <taxon>Ecdysozoa</taxon>
        <taxon>Arthropoda</taxon>
        <taxon>Hexapoda</taxon>
        <taxon>Insecta</taxon>
        <taxon>Pterygota</taxon>
        <taxon>Neoptera</taxon>
        <taxon>Endopterygota</taxon>
        <taxon>Lepidoptera</taxon>
        <taxon>Glossata</taxon>
        <taxon>Ditrysia</taxon>
        <taxon>Papilionoidea</taxon>
        <taxon>Papilionidae</taxon>
        <taxon>Parnassiinae</taxon>
        <taxon>Parnassini</taxon>
        <taxon>Parnassius</taxon>
        <taxon>Driopa</taxon>
    </lineage>
</organism>
<evidence type="ECO:0000313" key="2">
    <source>
        <dbReference type="Proteomes" id="UP001314205"/>
    </source>
</evidence>
<comment type="caution">
    <text evidence="1">The sequence shown here is derived from an EMBL/GenBank/DDBJ whole genome shotgun (WGS) entry which is preliminary data.</text>
</comment>
<name>A0AAV1LGZ8_9NEOP</name>
<reference evidence="1 2" key="1">
    <citation type="submission" date="2023-11" db="EMBL/GenBank/DDBJ databases">
        <authorList>
            <person name="Hedman E."/>
            <person name="Englund M."/>
            <person name="Stromberg M."/>
            <person name="Nyberg Akerstrom W."/>
            <person name="Nylinder S."/>
            <person name="Jareborg N."/>
            <person name="Kallberg Y."/>
            <person name="Kronander E."/>
        </authorList>
    </citation>
    <scope>NUCLEOTIDE SEQUENCE [LARGE SCALE GENOMIC DNA]</scope>
</reference>
<dbReference type="EMBL" id="CAVLGL010000088">
    <property type="protein sequence ID" value="CAK1593332.1"/>
    <property type="molecule type" value="Genomic_DNA"/>
</dbReference>
<proteinExistence type="predicted"/>